<dbReference type="Pfam" id="PF13551">
    <property type="entry name" value="HTH_29"/>
    <property type="match status" value="1"/>
</dbReference>
<name>A0A3A8NA12_9BACT</name>
<evidence type="ECO:0000313" key="1">
    <source>
        <dbReference type="EMBL" id="RKH36224.1"/>
    </source>
</evidence>
<sequence length="130" mass="14825">MRKNRRKKRALPQGGQQLRLGCRDRRRLIRWGERTGCPLTLRRCLAVAKVASGQSRGQAARELLCATSTVVCAVRRYQEHGREGLVDRRAFNGPTKVDERFRKTLCRVLRVPGQAEHRFRAKVSSDSGAR</sequence>
<dbReference type="EMBL" id="RAWG01000303">
    <property type="protein sequence ID" value="RKH36224.1"/>
    <property type="molecule type" value="Genomic_DNA"/>
</dbReference>
<accession>A0A3A8NA12</accession>
<organism evidence="1 2">
    <name type="scientific">Corallococcus sicarius</name>
    <dbReference type="NCBI Taxonomy" id="2316726"/>
    <lineage>
        <taxon>Bacteria</taxon>
        <taxon>Pseudomonadati</taxon>
        <taxon>Myxococcota</taxon>
        <taxon>Myxococcia</taxon>
        <taxon>Myxococcales</taxon>
        <taxon>Cystobacterineae</taxon>
        <taxon>Myxococcaceae</taxon>
        <taxon>Corallococcus</taxon>
    </lineage>
</organism>
<dbReference type="SUPFAM" id="SSF46689">
    <property type="entry name" value="Homeodomain-like"/>
    <property type="match status" value="1"/>
</dbReference>
<proteinExistence type="predicted"/>
<dbReference type="InterPro" id="IPR009057">
    <property type="entry name" value="Homeodomain-like_sf"/>
</dbReference>
<reference evidence="2" key="1">
    <citation type="submission" date="2018-09" db="EMBL/GenBank/DDBJ databases">
        <authorList>
            <person name="Livingstone P.G."/>
            <person name="Whitworth D.E."/>
        </authorList>
    </citation>
    <scope>NUCLEOTIDE SEQUENCE [LARGE SCALE GENOMIC DNA]</scope>
    <source>
        <strain evidence="2">CA040B</strain>
    </source>
</reference>
<dbReference type="AlphaFoldDB" id="A0A3A8NA12"/>
<dbReference type="RefSeq" id="WP_120629211.1">
    <property type="nucleotide sequence ID" value="NZ_RAWG01000303.1"/>
</dbReference>
<keyword evidence="2" id="KW-1185">Reference proteome</keyword>
<evidence type="ECO:0000313" key="2">
    <source>
        <dbReference type="Proteomes" id="UP000273405"/>
    </source>
</evidence>
<dbReference type="Proteomes" id="UP000273405">
    <property type="component" value="Unassembled WGS sequence"/>
</dbReference>
<protein>
    <submittedName>
        <fullName evidence="1">Helix-turn-helix domain-containing protein</fullName>
    </submittedName>
</protein>
<comment type="caution">
    <text evidence="1">The sequence shown here is derived from an EMBL/GenBank/DDBJ whole genome shotgun (WGS) entry which is preliminary data.</text>
</comment>
<gene>
    <name evidence="1" type="ORF">D7X12_33065</name>
</gene>